<comment type="pathway">
    <text evidence="2">Protein modification; peptidyl-diphthamide biosynthesis.</text>
</comment>
<evidence type="ECO:0000256" key="8">
    <source>
        <dbReference type="ARBA" id="ARBA00048752"/>
    </source>
</evidence>
<sequence length="301" mass="33260">MVLYVIGLGLGDEKDVTVRGLEAIKSSDKIFLECYTSILSVDKTKLEEFYGKEIIIADRDFVECQAEEIYLPAKEGNVSMLVVGDPVCATTHTDIMIRAFELDIDVEIIHNASVMGAAGSCGLQLYTCGQTISIPFFTEGWRPTSFYSKIEYNRGGGMHTLCLLDIKVKEPDFEAMKRGKIVYLPPRYMSVNTAAEQLIEAEEIEGKGAYNPSETLCVGMARLGQKDQCIIAGTLEELKDQDFGEPLHCLMICGEVHDLELEFLKKYMVEGSKFKANDHVLQGAAAAAVAKKAVEQNTEDN</sequence>
<dbReference type="Gene3D" id="3.40.1010.10">
    <property type="entry name" value="Cobalt-precorrin-4 Transmethylase, Domain 1"/>
    <property type="match status" value="1"/>
</dbReference>
<dbReference type="Gene3D" id="3.30.950.10">
    <property type="entry name" value="Methyltransferase, Cobalt-precorrin-4 Transmethylase, Domain 2"/>
    <property type="match status" value="1"/>
</dbReference>
<organism evidence="11 12">
    <name type="scientific">Chaetoceros tenuissimus</name>
    <dbReference type="NCBI Taxonomy" id="426638"/>
    <lineage>
        <taxon>Eukaryota</taxon>
        <taxon>Sar</taxon>
        <taxon>Stramenopiles</taxon>
        <taxon>Ochrophyta</taxon>
        <taxon>Bacillariophyta</taxon>
        <taxon>Coscinodiscophyceae</taxon>
        <taxon>Chaetocerotophycidae</taxon>
        <taxon>Chaetocerotales</taxon>
        <taxon>Chaetocerotaceae</taxon>
        <taxon>Chaetoceros</taxon>
    </lineage>
</organism>
<dbReference type="GO" id="GO:0141133">
    <property type="term" value="F:diphthine methyl ester synthase activity"/>
    <property type="evidence" value="ECO:0007669"/>
    <property type="project" value="UniProtKB-EC"/>
</dbReference>
<feature type="binding site" evidence="9">
    <location>
        <begin position="113"/>
        <end position="114"/>
    </location>
    <ligand>
        <name>S-adenosyl-L-methionine</name>
        <dbReference type="ChEBI" id="CHEBI:59789"/>
    </ligand>
</feature>
<comment type="catalytic activity">
    <reaction evidence="8">
        <text>2-[(3S)-amino-3-carboxypropyl]-L-histidyl-[translation elongation factor 2] + 4 S-adenosyl-L-methionine = diphthine methyl ester-[translation elongation factor 2] + 4 S-adenosyl-L-homocysteine + 3 H(+)</text>
        <dbReference type="Rhea" id="RHEA:42652"/>
        <dbReference type="Rhea" id="RHEA-COMP:9749"/>
        <dbReference type="Rhea" id="RHEA-COMP:10173"/>
        <dbReference type="ChEBI" id="CHEBI:15378"/>
        <dbReference type="ChEBI" id="CHEBI:57856"/>
        <dbReference type="ChEBI" id="CHEBI:59789"/>
        <dbReference type="ChEBI" id="CHEBI:73995"/>
        <dbReference type="ChEBI" id="CHEBI:79005"/>
        <dbReference type="EC" id="2.1.1.314"/>
    </reaction>
</comment>
<comment type="function">
    <text evidence="1">S-adenosyl-L-methionine-dependent methyltransferase that catalyzes four methylations of the modified target histidine residue in translation elongation factor 2 (EF-2), to form an intermediate called diphthine methyl ester. The four successive methylation reactions represent the second step of diphthamide biosynthesis.</text>
</comment>
<evidence type="ECO:0000256" key="1">
    <source>
        <dbReference type="ARBA" id="ARBA00004006"/>
    </source>
</evidence>
<feature type="binding site" evidence="9">
    <location>
        <position position="248"/>
    </location>
    <ligand>
        <name>S-adenosyl-L-methionine</name>
        <dbReference type="ChEBI" id="CHEBI:59789"/>
    </ligand>
</feature>
<dbReference type="PANTHER" id="PTHR10882">
    <property type="entry name" value="DIPHTHINE SYNTHASE"/>
    <property type="match status" value="1"/>
</dbReference>
<dbReference type="CDD" id="cd11647">
    <property type="entry name" value="DHP5_DphB"/>
    <property type="match status" value="1"/>
</dbReference>
<evidence type="ECO:0000256" key="5">
    <source>
        <dbReference type="ARBA" id="ARBA00022603"/>
    </source>
</evidence>
<keyword evidence="12" id="KW-1185">Reference proteome</keyword>
<feature type="domain" description="Tetrapyrrole methylase" evidence="10">
    <location>
        <begin position="3"/>
        <end position="238"/>
    </location>
</feature>
<reference evidence="11 12" key="1">
    <citation type="journal article" date="2021" name="Sci. Rep.">
        <title>The genome of the diatom Chaetoceros tenuissimus carries an ancient integrated fragment of an extant virus.</title>
        <authorList>
            <person name="Hongo Y."/>
            <person name="Kimura K."/>
            <person name="Takaki Y."/>
            <person name="Yoshida Y."/>
            <person name="Baba S."/>
            <person name="Kobayashi G."/>
            <person name="Nagasaki K."/>
            <person name="Hano T."/>
            <person name="Tomaru Y."/>
        </authorList>
    </citation>
    <scope>NUCLEOTIDE SEQUENCE [LARGE SCALE GENOMIC DNA]</scope>
    <source>
        <strain evidence="11 12">NIES-3715</strain>
    </source>
</reference>
<dbReference type="PANTHER" id="PTHR10882:SF0">
    <property type="entry name" value="DIPHTHINE METHYL ESTER SYNTHASE"/>
    <property type="match status" value="1"/>
</dbReference>
<dbReference type="EMBL" id="BLLK01000045">
    <property type="protein sequence ID" value="GFH52186.1"/>
    <property type="molecule type" value="Genomic_DNA"/>
</dbReference>
<dbReference type="GO" id="GO:0017183">
    <property type="term" value="P:protein histidyl modification to diphthamide"/>
    <property type="evidence" value="ECO:0007669"/>
    <property type="project" value="InterPro"/>
</dbReference>
<dbReference type="HAMAP" id="MF_01084">
    <property type="entry name" value="Diphthine_synth"/>
    <property type="match status" value="1"/>
</dbReference>
<keyword evidence="5" id="KW-0489">Methyltransferase</keyword>
<dbReference type="InterPro" id="IPR014777">
    <property type="entry name" value="4pyrrole_Mease_sub1"/>
</dbReference>
<proteinExistence type="inferred from homology"/>
<dbReference type="GO" id="GO:0032259">
    <property type="term" value="P:methylation"/>
    <property type="evidence" value="ECO:0007669"/>
    <property type="project" value="UniProtKB-KW"/>
</dbReference>
<evidence type="ECO:0000256" key="4">
    <source>
        <dbReference type="ARBA" id="ARBA00011927"/>
    </source>
</evidence>
<name>A0AAD3H6L9_9STRA</name>
<feature type="binding site" evidence="9">
    <location>
        <position position="223"/>
    </location>
    <ligand>
        <name>S-adenosyl-L-methionine</name>
        <dbReference type="ChEBI" id="CHEBI:59789"/>
    </ligand>
</feature>
<dbReference type="InterPro" id="IPR035996">
    <property type="entry name" value="4pyrrol_Methylase_sf"/>
</dbReference>
<evidence type="ECO:0000256" key="2">
    <source>
        <dbReference type="ARBA" id="ARBA00005156"/>
    </source>
</evidence>
<keyword evidence="7 9" id="KW-0949">S-adenosyl-L-methionine</keyword>
<evidence type="ECO:0000313" key="12">
    <source>
        <dbReference type="Proteomes" id="UP001054902"/>
    </source>
</evidence>
<keyword evidence="6" id="KW-0808">Transferase</keyword>
<feature type="binding site" evidence="9">
    <location>
        <position position="164"/>
    </location>
    <ligand>
        <name>S-adenosyl-L-methionine</name>
        <dbReference type="ChEBI" id="CHEBI:59789"/>
    </ligand>
</feature>
<feature type="binding site" evidence="9">
    <location>
        <position position="85"/>
    </location>
    <ligand>
        <name>S-adenosyl-L-methionine</name>
        <dbReference type="ChEBI" id="CHEBI:59789"/>
    </ligand>
</feature>
<comment type="caution">
    <text evidence="11">The sequence shown here is derived from an EMBL/GenBank/DDBJ whole genome shotgun (WGS) entry which is preliminary data.</text>
</comment>
<evidence type="ECO:0000256" key="3">
    <source>
        <dbReference type="ARBA" id="ARBA00006729"/>
    </source>
</evidence>
<protein>
    <recommendedName>
        <fullName evidence="4">diphthine methyl ester synthase</fullName>
        <ecNumber evidence="4">2.1.1.314</ecNumber>
    </recommendedName>
</protein>
<dbReference type="SUPFAM" id="SSF53790">
    <property type="entry name" value="Tetrapyrrole methylase"/>
    <property type="match status" value="1"/>
</dbReference>
<evidence type="ECO:0000256" key="6">
    <source>
        <dbReference type="ARBA" id="ARBA00022679"/>
    </source>
</evidence>
<evidence type="ECO:0000256" key="7">
    <source>
        <dbReference type="ARBA" id="ARBA00022691"/>
    </source>
</evidence>
<gene>
    <name evidence="11" type="ORF">CTEN210_08662</name>
</gene>
<evidence type="ECO:0000313" key="11">
    <source>
        <dbReference type="EMBL" id="GFH52186.1"/>
    </source>
</evidence>
<dbReference type="Proteomes" id="UP001054902">
    <property type="component" value="Unassembled WGS sequence"/>
</dbReference>
<dbReference type="NCBIfam" id="TIGR00522">
    <property type="entry name" value="dph5"/>
    <property type="match status" value="1"/>
</dbReference>
<comment type="similarity">
    <text evidence="3">Belongs to the diphthine synthase family.</text>
</comment>
<dbReference type="InterPro" id="IPR004551">
    <property type="entry name" value="Dphthn_synthase"/>
</dbReference>
<dbReference type="InterPro" id="IPR014776">
    <property type="entry name" value="4pyrrole_Mease_sub2"/>
</dbReference>
<evidence type="ECO:0000259" key="10">
    <source>
        <dbReference type="Pfam" id="PF00590"/>
    </source>
</evidence>
<dbReference type="AlphaFoldDB" id="A0AAD3H6L9"/>
<evidence type="ECO:0000256" key="9">
    <source>
        <dbReference type="PIRSR" id="PIRSR036432-1"/>
    </source>
</evidence>
<dbReference type="FunFam" id="3.40.1010.10:FF:000004">
    <property type="entry name" value="Putative diphthine synthase"/>
    <property type="match status" value="1"/>
</dbReference>
<dbReference type="PIRSF" id="PIRSF036432">
    <property type="entry name" value="Diphthine_synth"/>
    <property type="match status" value="1"/>
</dbReference>
<dbReference type="InterPro" id="IPR000878">
    <property type="entry name" value="4pyrrol_Mease"/>
</dbReference>
<feature type="binding site" evidence="9">
    <location>
        <position position="10"/>
    </location>
    <ligand>
        <name>S-adenosyl-L-methionine</name>
        <dbReference type="ChEBI" id="CHEBI:59789"/>
    </ligand>
</feature>
<accession>A0AAD3H6L9</accession>
<dbReference type="Pfam" id="PF00590">
    <property type="entry name" value="TP_methylase"/>
    <property type="match status" value="1"/>
</dbReference>
<dbReference type="FunFam" id="3.30.950.10:FF:000004">
    <property type="entry name" value="Diphthine synthase putative"/>
    <property type="match status" value="1"/>
</dbReference>
<dbReference type="EC" id="2.1.1.314" evidence="4"/>